<dbReference type="EMBL" id="JMIX01000015">
    <property type="protein sequence ID" value="KEO89291.1"/>
    <property type="molecule type" value="Genomic_DNA"/>
</dbReference>
<evidence type="ECO:0000256" key="2">
    <source>
        <dbReference type="SAM" id="Phobius"/>
    </source>
</evidence>
<evidence type="ECO:0000313" key="5">
    <source>
        <dbReference type="Proteomes" id="UP000027866"/>
    </source>
</evidence>
<dbReference type="InterPro" id="IPR011723">
    <property type="entry name" value="Znf/thioredoxin_put"/>
</dbReference>
<dbReference type="Pfam" id="PF13717">
    <property type="entry name" value="Zn_ribbon_4"/>
    <property type="match status" value="1"/>
</dbReference>
<dbReference type="KEGG" id="elq:Ga0102493_11547"/>
<dbReference type="PATRIC" id="fig|39960.10.peg.2793"/>
<dbReference type="AlphaFoldDB" id="A0A074M3U3"/>
<sequence length="410" mass="43249">MIISCPACATRYAVPETAIGPEGRTVRCAKCKHSWFQEPSPEAAVRPRPERAERPMAQEPEQSRASEAGDKDAGGASATGSSASPAPARDESGEAARPGISHWRSSDDIVSGPNAPDVDGGNQQNPAPGTGNIEGSIALRALRRGLGSSQQDEPAEENARISRDGPASWPSRPAVPADQPKDRGERAAGPPIDPAADPLAGEAGHGSALADEDEAGTGGAPPAALGEAEDASGDGSLKGEYSQEEYGDEEHQDADEVSQFEYRAPFTARRNPAKMWTLAVVVFGLLAGGTAVAVNLYGLPEFAPFSRPTFGIGKPDLALAFDPAEQRIETLESGERIYRVRGTISNEGRESLHVPDLLIVFRDQTDRPIKDWVVVPTKRELAPGEMLNVTEAIAEVPPAARYAEIGWAPG</sequence>
<feature type="region of interest" description="Disordered" evidence="1">
    <location>
        <begin position="36"/>
        <end position="255"/>
    </location>
</feature>
<feature type="transmembrane region" description="Helical" evidence="2">
    <location>
        <begin position="275"/>
        <end position="297"/>
    </location>
</feature>
<keyword evidence="2" id="KW-1133">Transmembrane helix</keyword>
<dbReference type="NCBIfam" id="TIGR02098">
    <property type="entry name" value="MJ0042_CXXC"/>
    <property type="match status" value="1"/>
</dbReference>
<feature type="compositionally biased region" description="Low complexity" evidence="1">
    <location>
        <begin position="74"/>
        <end position="87"/>
    </location>
</feature>
<dbReference type="Proteomes" id="UP000027866">
    <property type="component" value="Unassembled WGS sequence"/>
</dbReference>
<gene>
    <name evidence="4" type="ORF">EH32_03955</name>
</gene>
<proteinExistence type="predicted"/>
<keyword evidence="2" id="KW-0812">Transmembrane</keyword>
<protein>
    <recommendedName>
        <fullName evidence="3">Zinc finger/thioredoxin putative domain-containing protein</fullName>
    </recommendedName>
</protein>
<organism evidence="4 5">
    <name type="scientific">Erythrobacter litoralis</name>
    <dbReference type="NCBI Taxonomy" id="39960"/>
    <lineage>
        <taxon>Bacteria</taxon>
        <taxon>Pseudomonadati</taxon>
        <taxon>Pseudomonadota</taxon>
        <taxon>Alphaproteobacteria</taxon>
        <taxon>Sphingomonadales</taxon>
        <taxon>Erythrobacteraceae</taxon>
        <taxon>Erythrobacter/Porphyrobacter group</taxon>
        <taxon>Erythrobacter</taxon>
    </lineage>
</organism>
<name>A0A074M3U3_9SPHN</name>
<feature type="domain" description="Zinc finger/thioredoxin putative" evidence="3">
    <location>
        <begin position="1"/>
        <end position="36"/>
    </location>
</feature>
<feature type="compositionally biased region" description="Acidic residues" evidence="1">
    <location>
        <begin position="242"/>
        <end position="255"/>
    </location>
</feature>
<feature type="compositionally biased region" description="Basic and acidic residues" evidence="1">
    <location>
        <begin position="45"/>
        <end position="73"/>
    </location>
</feature>
<feature type="compositionally biased region" description="Low complexity" evidence="1">
    <location>
        <begin position="187"/>
        <end position="201"/>
    </location>
</feature>
<comment type="caution">
    <text evidence="4">The sequence shown here is derived from an EMBL/GenBank/DDBJ whole genome shotgun (WGS) entry which is preliminary data.</text>
</comment>
<evidence type="ECO:0000313" key="4">
    <source>
        <dbReference type="EMBL" id="KEO89291.1"/>
    </source>
</evidence>
<keyword evidence="2" id="KW-0472">Membrane</keyword>
<dbReference type="RefSeq" id="WP_069297557.1">
    <property type="nucleotide sequence ID" value="NZ_CP017057.1"/>
</dbReference>
<evidence type="ECO:0000256" key="1">
    <source>
        <dbReference type="SAM" id="MobiDB-lite"/>
    </source>
</evidence>
<evidence type="ECO:0000259" key="3">
    <source>
        <dbReference type="Pfam" id="PF13717"/>
    </source>
</evidence>
<keyword evidence="5" id="KW-1185">Reference proteome</keyword>
<accession>A0A074M3U3</accession>
<reference evidence="4 5" key="1">
    <citation type="submission" date="2014-04" db="EMBL/GenBank/DDBJ databases">
        <title>A comprehensive comparison of genomes of Erythrobacter spp. Strains.</title>
        <authorList>
            <person name="Zheng Q."/>
        </authorList>
    </citation>
    <scope>NUCLEOTIDE SEQUENCE [LARGE SCALE GENOMIC DNA]</scope>
    <source>
        <strain evidence="4 5">DSM 8509</strain>
    </source>
</reference>